<dbReference type="PANTHER" id="PTHR30572:SF14">
    <property type="entry name" value="MACROLIDE EXPORT ATP-BINDING_PERMEASE PROTEIN MACB"/>
    <property type="match status" value="1"/>
</dbReference>
<keyword evidence="11" id="KW-0046">Antibiotic resistance</keyword>
<feature type="region of interest" description="Disordered" evidence="14">
    <location>
        <begin position="254"/>
        <end position="283"/>
    </location>
</feature>
<dbReference type="Pfam" id="PF02687">
    <property type="entry name" value="FtsX"/>
    <property type="match status" value="1"/>
</dbReference>
<dbReference type="FunFam" id="3.40.50.300:FF:000032">
    <property type="entry name" value="Export ABC transporter ATP-binding protein"/>
    <property type="match status" value="1"/>
</dbReference>
<dbReference type="GO" id="GO:0005886">
    <property type="term" value="C:plasma membrane"/>
    <property type="evidence" value="ECO:0007669"/>
    <property type="project" value="UniProtKB-SubCell"/>
</dbReference>
<keyword evidence="18" id="KW-1185">Reference proteome</keyword>
<sequence>MVTDTNAAAADGESPLLPLTPLTPLTPPIPLIELVDICRSYGGAGGTPATQVLRGVSMQIDAGEFVAIVGASGSGKSTLMNLLGCLDRPTSGQYRFAGQDIASFRADELAWLRREAFGFVFQNYHLIRTLDALHNVEVPAVYAGMSRTDRHRRATELLSRLGLDGRIHHRPHQLSGGQQQRVSIARALMNGGRIILADEPTGALDTRSGAEVMALLRELADAGHTVILITHDRGVASQARRVIEIRDGLIVSDTGEAPRDAESLPSPAESSSPSSAPSDGAGWTLNAQNFATTMAHGLSRSASPWADIHEAVQAAWQVLLVNRFRTLLTLLGIIIGVASVIVMLAIGTGTQRTVMAKIASFGTNRMYVTPGGDTERGPGGTLSEADAALLAQVPNVDIAMPFFAGKTTVRAANVDVGTRLWAVTEDAPHVLNWNVSRGTFFTRQDVRTLATVAVLGKRISMKLFGPADPLGQYVLVNNVPFQVIGVLTEKGATSGQSNDDDVVLVPSSTGSRRVFGTANLSWISVLVHDLDKVDDTAAEITRVLTDAHHVKDFQVYNQAASLKAQSEAQQTLTLTLGLIAAISLVVGGIGVMNIMLMTVRERTREIGIRMATGARQADILRQFLTESVMVSTVGGVLGTFVGLAFGVALILWGVDLVFSVRAMLAAFGCALVTGLVFGYMPARQAARLDPIVALASD</sequence>
<gene>
    <name evidence="17" type="primary">macB_2</name>
    <name evidence="17" type="ORF">PIN31115_03891</name>
</gene>
<proteinExistence type="inferred from homology"/>
<dbReference type="Gene3D" id="3.40.50.300">
    <property type="entry name" value="P-loop containing nucleotide triphosphate hydrolases"/>
    <property type="match status" value="1"/>
</dbReference>
<feature type="transmembrane region" description="Helical" evidence="15">
    <location>
        <begin position="327"/>
        <end position="347"/>
    </location>
</feature>
<evidence type="ECO:0000256" key="9">
    <source>
        <dbReference type="ARBA" id="ARBA00022989"/>
    </source>
</evidence>
<keyword evidence="3" id="KW-1003">Cell membrane</keyword>
<reference evidence="17 18" key="1">
    <citation type="submission" date="2019-08" db="EMBL/GenBank/DDBJ databases">
        <authorList>
            <person name="Peeters C."/>
        </authorList>
    </citation>
    <scope>NUCLEOTIDE SEQUENCE [LARGE SCALE GENOMIC DNA]</scope>
    <source>
        <strain evidence="17 18">LMG 31115</strain>
    </source>
</reference>
<evidence type="ECO:0000256" key="13">
    <source>
        <dbReference type="ARBA" id="ARBA00041199"/>
    </source>
</evidence>
<comment type="subcellular location">
    <subcellularLocation>
        <location evidence="1">Cell inner membrane</location>
        <topology evidence="1">Multi-pass membrane protein</topology>
    </subcellularLocation>
</comment>
<evidence type="ECO:0000256" key="11">
    <source>
        <dbReference type="ARBA" id="ARBA00023251"/>
    </source>
</evidence>
<dbReference type="InterPro" id="IPR017911">
    <property type="entry name" value="MacB-like_ATP-bd"/>
</dbReference>
<dbReference type="RefSeq" id="WP_367649148.1">
    <property type="nucleotide sequence ID" value="NZ_CABPSI010000004.1"/>
</dbReference>
<feature type="transmembrane region" description="Helical" evidence="15">
    <location>
        <begin position="658"/>
        <end position="680"/>
    </location>
</feature>
<feature type="domain" description="ABC transporter" evidence="16">
    <location>
        <begin position="32"/>
        <end position="272"/>
    </location>
</feature>
<evidence type="ECO:0000256" key="7">
    <source>
        <dbReference type="ARBA" id="ARBA00022840"/>
    </source>
</evidence>
<keyword evidence="2" id="KW-0813">Transport</keyword>
<protein>
    <recommendedName>
        <fullName evidence="13">Pyoverdine export ATP-binding/permease protein PvdT</fullName>
    </recommendedName>
</protein>
<dbReference type="AlphaFoldDB" id="A0A5E4XIF5"/>
<evidence type="ECO:0000256" key="14">
    <source>
        <dbReference type="SAM" id="MobiDB-lite"/>
    </source>
</evidence>
<evidence type="ECO:0000313" key="18">
    <source>
        <dbReference type="Proteomes" id="UP000333828"/>
    </source>
</evidence>
<dbReference type="InterPro" id="IPR050250">
    <property type="entry name" value="Macrolide_Exporter_MacB"/>
</dbReference>
<dbReference type="SUPFAM" id="SSF52540">
    <property type="entry name" value="P-loop containing nucleoside triphosphate hydrolases"/>
    <property type="match status" value="1"/>
</dbReference>
<evidence type="ECO:0000259" key="16">
    <source>
        <dbReference type="PROSITE" id="PS50893"/>
    </source>
</evidence>
<evidence type="ECO:0000256" key="12">
    <source>
        <dbReference type="ARBA" id="ARBA00038388"/>
    </source>
</evidence>
<evidence type="ECO:0000256" key="3">
    <source>
        <dbReference type="ARBA" id="ARBA00022475"/>
    </source>
</evidence>
<feature type="compositionally biased region" description="Low complexity" evidence="14">
    <location>
        <begin position="263"/>
        <end position="278"/>
    </location>
</feature>
<keyword evidence="7 17" id="KW-0067">ATP-binding</keyword>
<keyword evidence="17" id="KW-0378">Hydrolase</keyword>
<evidence type="ECO:0000313" key="17">
    <source>
        <dbReference type="EMBL" id="VVE36144.1"/>
    </source>
</evidence>
<dbReference type="CDD" id="cd03255">
    <property type="entry name" value="ABC_MJ0796_LolCDE_FtsE"/>
    <property type="match status" value="1"/>
</dbReference>
<accession>A0A5E4XIF5</accession>
<keyword evidence="5 15" id="KW-0812">Transmembrane</keyword>
<dbReference type="Pfam" id="PF12704">
    <property type="entry name" value="MacB_PCD"/>
    <property type="match status" value="1"/>
</dbReference>
<dbReference type="InterPro" id="IPR003593">
    <property type="entry name" value="AAA+_ATPase"/>
</dbReference>
<comment type="similarity">
    <text evidence="12">Belongs to the ABC transporter superfamily. Macrolide exporter (TC 3.A.1.122) family.</text>
</comment>
<dbReference type="GO" id="GO:0016887">
    <property type="term" value="F:ATP hydrolysis activity"/>
    <property type="evidence" value="ECO:0007669"/>
    <property type="project" value="InterPro"/>
</dbReference>
<dbReference type="InterPro" id="IPR025857">
    <property type="entry name" value="MacB_PCD"/>
</dbReference>
<keyword evidence="6" id="KW-0547">Nucleotide-binding</keyword>
<evidence type="ECO:0000256" key="8">
    <source>
        <dbReference type="ARBA" id="ARBA00022967"/>
    </source>
</evidence>
<dbReference type="GO" id="GO:0005524">
    <property type="term" value="F:ATP binding"/>
    <property type="evidence" value="ECO:0007669"/>
    <property type="project" value="UniProtKB-KW"/>
</dbReference>
<organism evidence="17 18">
    <name type="scientific">Pandoraea iniqua</name>
    <dbReference type="NCBI Taxonomy" id="2508288"/>
    <lineage>
        <taxon>Bacteria</taxon>
        <taxon>Pseudomonadati</taxon>
        <taxon>Pseudomonadota</taxon>
        <taxon>Betaproteobacteria</taxon>
        <taxon>Burkholderiales</taxon>
        <taxon>Burkholderiaceae</taxon>
        <taxon>Pandoraea</taxon>
    </lineage>
</organism>
<dbReference type="Pfam" id="PF00005">
    <property type="entry name" value="ABC_tran"/>
    <property type="match status" value="1"/>
</dbReference>
<feature type="transmembrane region" description="Helical" evidence="15">
    <location>
        <begin position="628"/>
        <end position="652"/>
    </location>
</feature>
<evidence type="ECO:0000256" key="4">
    <source>
        <dbReference type="ARBA" id="ARBA00022519"/>
    </source>
</evidence>
<dbReference type="PROSITE" id="PS00211">
    <property type="entry name" value="ABC_TRANSPORTER_1"/>
    <property type="match status" value="1"/>
</dbReference>
<dbReference type="GO" id="GO:0046677">
    <property type="term" value="P:response to antibiotic"/>
    <property type="evidence" value="ECO:0007669"/>
    <property type="project" value="UniProtKB-KW"/>
</dbReference>
<dbReference type="PANTHER" id="PTHR30572">
    <property type="entry name" value="MEMBRANE COMPONENT OF TRANSPORTER-RELATED"/>
    <property type="match status" value="1"/>
</dbReference>
<dbReference type="Proteomes" id="UP000333828">
    <property type="component" value="Unassembled WGS sequence"/>
</dbReference>
<dbReference type="InterPro" id="IPR017871">
    <property type="entry name" value="ABC_transporter-like_CS"/>
</dbReference>
<evidence type="ECO:0000256" key="15">
    <source>
        <dbReference type="SAM" id="Phobius"/>
    </source>
</evidence>
<evidence type="ECO:0000256" key="1">
    <source>
        <dbReference type="ARBA" id="ARBA00004429"/>
    </source>
</evidence>
<name>A0A5E4XIF5_9BURK</name>
<keyword evidence="10 15" id="KW-0472">Membrane</keyword>
<dbReference type="EMBL" id="CABPSI010000004">
    <property type="protein sequence ID" value="VVE36144.1"/>
    <property type="molecule type" value="Genomic_DNA"/>
</dbReference>
<dbReference type="GO" id="GO:0098796">
    <property type="term" value="C:membrane protein complex"/>
    <property type="evidence" value="ECO:0007669"/>
    <property type="project" value="UniProtKB-ARBA"/>
</dbReference>
<keyword evidence="8" id="KW-1278">Translocase</keyword>
<evidence type="ECO:0000256" key="6">
    <source>
        <dbReference type="ARBA" id="ARBA00022741"/>
    </source>
</evidence>
<dbReference type="PROSITE" id="PS50893">
    <property type="entry name" value="ABC_TRANSPORTER_2"/>
    <property type="match status" value="1"/>
</dbReference>
<evidence type="ECO:0000256" key="10">
    <source>
        <dbReference type="ARBA" id="ARBA00023136"/>
    </source>
</evidence>
<dbReference type="InterPro" id="IPR027417">
    <property type="entry name" value="P-loop_NTPase"/>
</dbReference>
<evidence type="ECO:0000256" key="5">
    <source>
        <dbReference type="ARBA" id="ARBA00022692"/>
    </source>
</evidence>
<keyword evidence="4" id="KW-0997">Cell inner membrane</keyword>
<dbReference type="InterPro" id="IPR003439">
    <property type="entry name" value="ABC_transporter-like_ATP-bd"/>
</dbReference>
<evidence type="ECO:0000256" key="2">
    <source>
        <dbReference type="ARBA" id="ARBA00022448"/>
    </source>
</evidence>
<feature type="transmembrane region" description="Helical" evidence="15">
    <location>
        <begin position="572"/>
        <end position="596"/>
    </location>
</feature>
<dbReference type="InterPro" id="IPR003838">
    <property type="entry name" value="ABC3_permease_C"/>
</dbReference>
<dbReference type="SMART" id="SM00382">
    <property type="entry name" value="AAA"/>
    <property type="match status" value="1"/>
</dbReference>
<keyword evidence="9 15" id="KW-1133">Transmembrane helix</keyword>
<dbReference type="GO" id="GO:0022857">
    <property type="term" value="F:transmembrane transporter activity"/>
    <property type="evidence" value="ECO:0007669"/>
    <property type="project" value="TreeGrafter"/>
</dbReference>